<feature type="compositionally biased region" description="Basic and acidic residues" evidence="5">
    <location>
        <begin position="83"/>
        <end position="93"/>
    </location>
</feature>
<evidence type="ECO:0000256" key="1">
    <source>
        <dbReference type="ARBA" id="ARBA00022723"/>
    </source>
</evidence>
<feature type="domain" description="BED-type" evidence="6">
    <location>
        <begin position="1"/>
        <end position="51"/>
    </location>
</feature>
<dbReference type="SUPFAM" id="SSF57667">
    <property type="entry name" value="beta-beta-alpha zinc fingers"/>
    <property type="match status" value="1"/>
</dbReference>
<accession>A0AAF3J5W0</accession>
<keyword evidence="3" id="KW-0862">Zinc</keyword>
<evidence type="ECO:0000256" key="4">
    <source>
        <dbReference type="PROSITE-ProRule" id="PRU00027"/>
    </source>
</evidence>
<dbReference type="GO" id="GO:0008270">
    <property type="term" value="F:zinc ion binding"/>
    <property type="evidence" value="ECO:0007669"/>
    <property type="project" value="UniProtKB-KW"/>
</dbReference>
<keyword evidence="1" id="KW-0479">Metal-binding</keyword>
<feature type="region of interest" description="Disordered" evidence="5">
    <location>
        <begin position="81"/>
        <end position="111"/>
    </location>
</feature>
<evidence type="ECO:0000256" key="5">
    <source>
        <dbReference type="SAM" id="MobiDB-lite"/>
    </source>
</evidence>
<keyword evidence="2 4" id="KW-0863">Zinc-finger</keyword>
<dbReference type="AlphaFoldDB" id="A0AAF3J5W0"/>
<keyword evidence="7" id="KW-1185">Reference proteome</keyword>
<dbReference type="InterPro" id="IPR003656">
    <property type="entry name" value="Znf_BED"/>
</dbReference>
<evidence type="ECO:0000256" key="2">
    <source>
        <dbReference type="ARBA" id="ARBA00022771"/>
    </source>
</evidence>
<reference evidence="8" key="1">
    <citation type="submission" date="2024-02" db="UniProtKB">
        <authorList>
            <consortium name="WormBaseParasite"/>
        </authorList>
    </citation>
    <scope>IDENTIFICATION</scope>
</reference>
<evidence type="ECO:0000259" key="6">
    <source>
        <dbReference type="PROSITE" id="PS50808"/>
    </source>
</evidence>
<sequence>MPALVWIHFEALSDIQARCKYCAAVLTVTNGSTKGLWTHVSRKHKQEHLTFNYETKEAVEQIQAIAKEPIVRGIASRQQAVKVESKGKSEEKPPLPPIEITKKAEPKRKRRLKYRENSIGAMLKSVLQSGEPKTIDEISDSEEPSTSKNSHSDSTISLGSTLSAAFYVEYRKTLKEFGYTLSPEMEQSGGEPVPAFSVSTLIEAFRATVSRDYEKAISLVRNTVKSGHAFTADDLELLDHVFACVLNTSHYDETMIEVCWEWIEAFERPPRTVDARVVAGSTLSIYFAYHTVC</sequence>
<dbReference type="SMART" id="SM00614">
    <property type="entry name" value="ZnF_BED"/>
    <property type="match status" value="1"/>
</dbReference>
<dbReference type="PROSITE" id="PS50808">
    <property type="entry name" value="ZF_BED"/>
    <property type="match status" value="1"/>
</dbReference>
<evidence type="ECO:0000313" key="8">
    <source>
        <dbReference type="WBParaSite" id="MBELARI_LOCUS1815"/>
    </source>
</evidence>
<feature type="compositionally biased region" description="Polar residues" evidence="5">
    <location>
        <begin position="144"/>
        <end position="155"/>
    </location>
</feature>
<proteinExistence type="predicted"/>
<dbReference type="InterPro" id="IPR036236">
    <property type="entry name" value="Znf_C2H2_sf"/>
</dbReference>
<dbReference type="Pfam" id="PF02892">
    <property type="entry name" value="zf-BED"/>
    <property type="match status" value="1"/>
</dbReference>
<dbReference type="GO" id="GO:0003677">
    <property type="term" value="F:DNA binding"/>
    <property type="evidence" value="ECO:0007669"/>
    <property type="project" value="InterPro"/>
</dbReference>
<dbReference type="WBParaSite" id="MBELARI_LOCUS1815">
    <property type="protein sequence ID" value="MBELARI_LOCUS1815"/>
    <property type="gene ID" value="MBELARI_LOCUS1815"/>
</dbReference>
<organism evidence="7 8">
    <name type="scientific">Mesorhabditis belari</name>
    <dbReference type="NCBI Taxonomy" id="2138241"/>
    <lineage>
        <taxon>Eukaryota</taxon>
        <taxon>Metazoa</taxon>
        <taxon>Ecdysozoa</taxon>
        <taxon>Nematoda</taxon>
        <taxon>Chromadorea</taxon>
        <taxon>Rhabditida</taxon>
        <taxon>Rhabditina</taxon>
        <taxon>Rhabditomorpha</taxon>
        <taxon>Rhabditoidea</taxon>
        <taxon>Rhabditidae</taxon>
        <taxon>Mesorhabditinae</taxon>
        <taxon>Mesorhabditis</taxon>
    </lineage>
</organism>
<evidence type="ECO:0000256" key="3">
    <source>
        <dbReference type="ARBA" id="ARBA00022833"/>
    </source>
</evidence>
<protein>
    <recommendedName>
        <fullName evidence="6">BED-type domain-containing protein</fullName>
    </recommendedName>
</protein>
<feature type="region of interest" description="Disordered" evidence="5">
    <location>
        <begin position="130"/>
        <end position="155"/>
    </location>
</feature>
<name>A0AAF3J5W0_9BILA</name>
<dbReference type="Proteomes" id="UP000887575">
    <property type="component" value="Unassembled WGS sequence"/>
</dbReference>
<evidence type="ECO:0000313" key="7">
    <source>
        <dbReference type="Proteomes" id="UP000887575"/>
    </source>
</evidence>